<evidence type="ECO:0000313" key="2">
    <source>
        <dbReference type="EMBL" id="EEQ99806.1"/>
    </source>
</evidence>
<dbReference type="EMBL" id="GG685423">
    <property type="protein sequence ID" value="EEQ99806.1"/>
    <property type="molecule type" value="Genomic_DNA"/>
</dbReference>
<gene>
    <name evidence="2" type="ORF">Pmar_PMAR020264</name>
</gene>
<dbReference type="OMA" id="HEYQAIN"/>
<organism evidence="3">
    <name type="scientific">Perkinsus marinus (strain ATCC 50983 / TXsc)</name>
    <dbReference type="NCBI Taxonomy" id="423536"/>
    <lineage>
        <taxon>Eukaryota</taxon>
        <taxon>Sar</taxon>
        <taxon>Alveolata</taxon>
        <taxon>Perkinsozoa</taxon>
        <taxon>Perkinsea</taxon>
        <taxon>Perkinsida</taxon>
        <taxon>Perkinsidae</taxon>
        <taxon>Perkinsus</taxon>
    </lineage>
</organism>
<dbReference type="InParanoid" id="C5LU08"/>
<sequence length="316" mass="35123">MVNNSSKAFISVMAIVGYNTSLAKQYRPVAWLYGKDHSTGTRFYLKPSHRGVMQLEDFHVGYMRKWTYENTDGTVECVPTTHYTLPNRESPVNGALVTAIDGTTNKQISFSVKVNTHDASRECFEPYRDQVVQPGLMNELNELCSRVGLRVINSAPITDVGGGIYYPTIEPKNGTYTGEKTGQSGLEKIALQINVQGGKIEQVYPSSSNIVLEELMYTTVGDALYVEVGASGTKSHRKSNIILEPAGRPIAHEYQAINWRSSRDWKQDVPGADASTGRDHKKEKDIRNEEAGKSKGVLRRLVKRVTSKKGSGYERL</sequence>
<dbReference type="GeneID" id="9051821"/>
<protein>
    <submittedName>
        <fullName evidence="2">Uncharacterized protein</fullName>
    </submittedName>
</protein>
<keyword evidence="3" id="KW-1185">Reference proteome</keyword>
<evidence type="ECO:0000313" key="3">
    <source>
        <dbReference type="Proteomes" id="UP000007800"/>
    </source>
</evidence>
<feature type="compositionally biased region" description="Basic and acidic residues" evidence="1">
    <location>
        <begin position="276"/>
        <end position="293"/>
    </location>
</feature>
<dbReference type="Proteomes" id="UP000007800">
    <property type="component" value="Unassembled WGS sequence"/>
</dbReference>
<accession>C5LU08</accession>
<evidence type="ECO:0000256" key="1">
    <source>
        <dbReference type="SAM" id="MobiDB-lite"/>
    </source>
</evidence>
<name>C5LU08_PERM5</name>
<reference evidence="2 3" key="1">
    <citation type="submission" date="2008-07" db="EMBL/GenBank/DDBJ databases">
        <authorList>
            <person name="El-Sayed N."/>
            <person name="Caler E."/>
            <person name="Inman J."/>
            <person name="Amedeo P."/>
            <person name="Hass B."/>
            <person name="Wortman J."/>
        </authorList>
    </citation>
    <scope>NUCLEOTIDE SEQUENCE [LARGE SCALE GENOMIC DNA]</scope>
    <source>
        <strain evidence="3">ATCC 50983 / TXsc</strain>
    </source>
</reference>
<feature type="region of interest" description="Disordered" evidence="1">
    <location>
        <begin position="265"/>
        <end position="301"/>
    </location>
</feature>
<dbReference type="RefSeq" id="XP_002767089.1">
    <property type="nucleotide sequence ID" value="XM_002767043.1"/>
</dbReference>
<dbReference type="AlphaFoldDB" id="C5LU08"/>
<proteinExistence type="predicted"/>